<dbReference type="InterPro" id="IPR011970">
    <property type="entry name" value="MltB_2"/>
</dbReference>
<feature type="signal peptide" evidence="1">
    <location>
        <begin position="1"/>
        <end position="21"/>
    </location>
</feature>
<reference evidence="3 4" key="1">
    <citation type="submission" date="2017-03" db="EMBL/GenBank/DDBJ databases">
        <title>Genome sequencing of Shewanella japonica KCTC 22435.</title>
        <authorList>
            <person name="Kim K.M."/>
        </authorList>
    </citation>
    <scope>NUCLEOTIDE SEQUENCE [LARGE SCALE GENOMIC DNA]</scope>
    <source>
        <strain evidence="3 4">KCTC 22435</strain>
    </source>
</reference>
<dbReference type="NCBIfam" id="TIGR02283">
    <property type="entry name" value="MltB_2"/>
    <property type="match status" value="1"/>
</dbReference>
<dbReference type="PANTHER" id="PTHR30163:SF8">
    <property type="entry name" value="LYTIC MUREIN TRANSGLYCOSYLASE"/>
    <property type="match status" value="1"/>
</dbReference>
<evidence type="ECO:0000313" key="3">
    <source>
        <dbReference type="EMBL" id="ARD22554.1"/>
    </source>
</evidence>
<dbReference type="Gene3D" id="1.10.8.350">
    <property type="entry name" value="Bacterial muramidase"/>
    <property type="match status" value="1"/>
</dbReference>
<keyword evidence="4" id="KW-1185">Reference proteome</keyword>
<organism evidence="3 4">
    <name type="scientific">Shewanella japonica</name>
    <dbReference type="NCBI Taxonomy" id="93973"/>
    <lineage>
        <taxon>Bacteria</taxon>
        <taxon>Pseudomonadati</taxon>
        <taxon>Pseudomonadota</taxon>
        <taxon>Gammaproteobacteria</taxon>
        <taxon>Alteromonadales</taxon>
        <taxon>Shewanellaceae</taxon>
        <taxon>Shewanella</taxon>
    </lineage>
</organism>
<dbReference type="InterPro" id="IPR043426">
    <property type="entry name" value="MltB-like"/>
</dbReference>
<dbReference type="SUPFAM" id="SSF53955">
    <property type="entry name" value="Lysozyme-like"/>
    <property type="match status" value="1"/>
</dbReference>
<proteinExistence type="predicted"/>
<dbReference type="Proteomes" id="UP000191820">
    <property type="component" value="Chromosome"/>
</dbReference>
<keyword evidence="1" id="KW-0732">Signal</keyword>
<dbReference type="RefSeq" id="WP_080915855.1">
    <property type="nucleotide sequence ID" value="NZ_CP020472.1"/>
</dbReference>
<evidence type="ECO:0000259" key="2">
    <source>
        <dbReference type="Pfam" id="PF13406"/>
    </source>
</evidence>
<dbReference type="EMBL" id="CP020472">
    <property type="protein sequence ID" value="ARD22554.1"/>
    <property type="molecule type" value="Genomic_DNA"/>
</dbReference>
<evidence type="ECO:0000256" key="1">
    <source>
        <dbReference type="SAM" id="SignalP"/>
    </source>
</evidence>
<dbReference type="Gene3D" id="1.10.530.10">
    <property type="match status" value="1"/>
</dbReference>
<dbReference type="Pfam" id="PF13406">
    <property type="entry name" value="SLT_2"/>
    <property type="match status" value="1"/>
</dbReference>
<gene>
    <name evidence="3" type="ORF">SJ2017_2264</name>
</gene>
<feature type="chain" id="PRO_5046886429" evidence="1">
    <location>
        <begin position="22"/>
        <end position="324"/>
    </location>
</feature>
<dbReference type="PANTHER" id="PTHR30163">
    <property type="entry name" value="MEMBRANE-BOUND LYTIC MUREIN TRANSGLYCOSYLASE B"/>
    <property type="match status" value="1"/>
</dbReference>
<evidence type="ECO:0000313" key="4">
    <source>
        <dbReference type="Proteomes" id="UP000191820"/>
    </source>
</evidence>
<accession>A0ABM6JJW6</accession>
<feature type="domain" description="Transglycosylase SLT" evidence="2">
    <location>
        <begin position="27"/>
        <end position="316"/>
    </location>
</feature>
<sequence>MIGKIISSVVISLITFNIAHAQQTVTFDDYLASLKDKAIQAGVSQNTINKHFSKIKVFKRATVNGADKSINLESYIPQNAPEITVSTARVMFKEQEDALITLGDRYGVQPRFLVALWGMTSEFGEQKGNFPILSVTASNAYSGVKEQFYIDEFIAALQIIDSQQVTYEQLIGSSTGAMGHMQLMPSQYLAYAQDGNGDGNKDIWNNQFDAFATAAAMLKDTGWKNDETWGRQVSSVNPVPQYLIGADHTQTFNEWQELGVRRYNGNDLPKRDDMQVSFLMPDGEKGREYLVYNNFRLLQAWSKKEHFLLTVTYLSERIKNPPIK</sequence>
<dbReference type="InterPro" id="IPR023346">
    <property type="entry name" value="Lysozyme-like_dom_sf"/>
</dbReference>
<dbReference type="InterPro" id="IPR031304">
    <property type="entry name" value="SLT_2"/>
</dbReference>
<protein>
    <submittedName>
        <fullName evidence="3">Membrane-bound lytic murein transglycosylase</fullName>
    </submittedName>
</protein>
<name>A0ABM6JJW6_9GAMM</name>